<dbReference type="Pfam" id="PF00082">
    <property type="entry name" value="Peptidase_S8"/>
    <property type="match status" value="1"/>
</dbReference>
<keyword evidence="13" id="KW-1185">Reference proteome</keyword>
<evidence type="ECO:0000259" key="9">
    <source>
        <dbReference type="Pfam" id="PF00082"/>
    </source>
</evidence>
<evidence type="ECO:0000256" key="2">
    <source>
        <dbReference type="ARBA" id="ARBA00022670"/>
    </source>
</evidence>
<evidence type="ECO:0000256" key="7">
    <source>
        <dbReference type="PROSITE-ProRule" id="PRU01240"/>
    </source>
</evidence>
<accession>A0AAP0GJK7</accession>
<evidence type="ECO:0000259" key="11">
    <source>
        <dbReference type="Pfam" id="PF17766"/>
    </source>
</evidence>
<dbReference type="Gene3D" id="3.40.50.200">
    <property type="entry name" value="Peptidase S8/S53 domain"/>
    <property type="match status" value="1"/>
</dbReference>
<evidence type="ECO:0000256" key="1">
    <source>
        <dbReference type="ARBA" id="ARBA00011073"/>
    </source>
</evidence>
<dbReference type="FunFam" id="3.40.50.200:FF:000006">
    <property type="entry name" value="Subtilisin-like protease SBT1.5"/>
    <property type="match status" value="1"/>
</dbReference>
<dbReference type="PANTHER" id="PTHR10795">
    <property type="entry name" value="PROPROTEIN CONVERTASE SUBTILISIN/KEXIN"/>
    <property type="match status" value="1"/>
</dbReference>
<evidence type="ECO:0000256" key="8">
    <source>
        <dbReference type="SAM" id="Phobius"/>
    </source>
</evidence>
<feature type="transmembrane region" description="Helical" evidence="8">
    <location>
        <begin position="17"/>
        <end position="39"/>
    </location>
</feature>
<evidence type="ECO:0000313" key="12">
    <source>
        <dbReference type="EMBL" id="KAK9050967.1"/>
    </source>
</evidence>
<dbReference type="InterPro" id="IPR045051">
    <property type="entry name" value="SBT"/>
</dbReference>
<dbReference type="GO" id="GO:0006508">
    <property type="term" value="P:proteolysis"/>
    <property type="evidence" value="ECO:0007669"/>
    <property type="project" value="UniProtKB-KW"/>
</dbReference>
<dbReference type="InterPro" id="IPR015500">
    <property type="entry name" value="Peptidase_S8_subtilisin-rel"/>
</dbReference>
<sequence>MNYLFKIDYVSIGYSNYLLLMEILNIVLSICICVFVSSVSSIDQQDRKVYIAYMGSLPAEGEYSASLHHSQIIKQIVDPSFADKSLVRSYKRSFNGFAAYLSEEEKEKLTRIAGIISVFPCKKSQVQTTRSWDFMGMSTTIERRPDVESDIIIGVIDTGIWPESESFSDEGLGPVPTKWKGVCDGGKDFVCNRKIIGARSFSDDESNEVSARDRTGHGTHVASILAGRQVRDANYYGLAQGIARGGVPSARLAVYKVCHPDCEDTNILSGFDHAIADGVDLISISISHEYQSELILDAIAIGAFHAIERGILTVHAAGNKGPSLSSVDSYAPWILAVGAGDIDRRIVGKLHLGNEANLVGNGINAFPSSDEALPLVYGKEVTISCPETNASNCDQQCLESPFVEQKVVLCDKRPELEAFNTSRPLGFIYPSDFNFSTVMPFPVVALTRNDFNLVKSYKYSTRKAEVQILKSEDVNNPHAPFVASFSARGPSIYMSDIIKPDVIAPGVEILAAFSPIASPSGATWDHNSVKFSINSGTSMACPHVTAAAAFVKSFHPEWSPSAIKSALMTTAWELSASLYSEAEFAYGSGYINPLKAINPGLVYETSFDEYLMIWCNLSRTLGDMIPTGDSCPMKLTPKEVNYPSMAAQVQVKRAFKVSFPRTVTNVGQVNSTYVASIKGEPSKLHFSVKPKNLQFTTLNQKMKFVLTVRGEKINSLTIQRASLLWTDGVHRVRSPVVIHTGNTSNGERVLKLSMFNIIFVVLMIVIVLY</sequence>
<feature type="transmembrane region" description="Helical" evidence="8">
    <location>
        <begin position="749"/>
        <end position="768"/>
    </location>
</feature>
<feature type="active site" description="Charge relay system" evidence="6 7">
    <location>
        <position position="538"/>
    </location>
</feature>
<dbReference type="CDD" id="cd04852">
    <property type="entry name" value="Peptidases_S8_3"/>
    <property type="match status" value="1"/>
</dbReference>
<dbReference type="PROSITE" id="PS51892">
    <property type="entry name" value="SUBTILASE"/>
    <property type="match status" value="1"/>
</dbReference>
<feature type="domain" description="Subtilisin-like protease fibronectin type-III" evidence="11">
    <location>
        <begin position="640"/>
        <end position="738"/>
    </location>
</feature>
<dbReference type="Proteomes" id="UP001408789">
    <property type="component" value="Unassembled WGS sequence"/>
</dbReference>
<feature type="domain" description="Inhibitor I9" evidence="10">
    <location>
        <begin position="49"/>
        <end position="120"/>
    </location>
</feature>
<dbReference type="SUPFAM" id="SSF52743">
    <property type="entry name" value="Subtilisin-like"/>
    <property type="match status" value="1"/>
</dbReference>
<dbReference type="InterPro" id="IPR010259">
    <property type="entry name" value="S8pro/Inhibitor_I9"/>
</dbReference>
<dbReference type="Pfam" id="PF05922">
    <property type="entry name" value="Inhibitor_I9"/>
    <property type="match status" value="1"/>
</dbReference>
<dbReference type="Gene3D" id="3.30.70.80">
    <property type="entry name" value="Peptidase S8 propeptide/proteinase inhibitor I9"/>
    <property type="match status" value="1"/>
</dbReference>
<dbReference type="PROSITE" id="PS00138">
    <property type="entry name" value="SUBTILASE_SER"/>
    <property type="match status" value="1"/>
</dbReference>
<evidence type="ECO:0000256" key="4">
    <source>
        <dbReference type="ARBA" id="ARBA00022801"/>
    </source>
</evidence>
<keyword evidence="8" id="KW-0472">Membrane</keyword>
<keyword evidence="3" id="KW-0732">Signal</keyword>
<keyword evidence="8" id="KW-0812">Transmembrane</keyword>
<evidence type="ECO:0000256" key="5">
    <source>
        <dbReference type="ARBA" id="ARBA00022825"/>
    </source>
</evidence>
<dbReference type="Gene3D" id="3.50.30.30">
    <property type="match status" value="1"/>
</dbReference>
<dbReference type="AlphaFoldDB" id="A0AAP0GJK7"/>
<dbReference type="PRINTS" id="PR00723">
    <property type="entry name" value="SUBTILISIN"/>
</dbReference>
<feature type="domain" description="Peptidase S8/S53" evidence="9">
    <location>
        <begin position="149"/>
        <end position="589"/>
    </location>
</feature>
<dbReference type="PROSITE" id="PS00137">
    <property type="entry name" value="SUBTILASE_HIS"/>
    <property type="match status" value="1"/>
</dbReference>
<evidence type="ECO:0008006" key="14">
    <source>
        <dbReference type="Google" id="ProtNLM"/>
    </source>
</evidence>
<name>A0AAP0GJK7_9ASTR</name>
<keyword evidence="2 7" id="KW-0645">Protease</keyword>
<feature type="active site" description="Charge relay system" evidence="6 7">
    <location>
        <position position="157"/>
    </location>
</feature>
<dbReference type="InterPro" id="IPR036852">
    <property type="entry name" value="Peptidase_S8/S53_dom_sf"/>
</dbReference>
<keyword evidence="8" id="KW-1133">Transmembrane helix</keyword>
<gene>
    <name evidence="12" type="ORF">SSX86_027592</name>
</gene>
<feature type="active site" description="Charge relay system" evidence="6 7">
    <location>
        <position position="217"/>
    </location>
</feature>
<dbReference type="EMBL" id="JBCNJP010000027">
    <property type="protein sequence ID" value="KAK9050967.1"/>
    <property type="molecule type" value="Genomic_DNA"/>
</dbReference>
<dbReference type="InterPro" id="IPR037045">
    <property type="entry name" value="S8pro/Inhibitor_I9_sf"/>
</dbReference>
<dbReference type="InterPro" id="IPR041469">
    <property type="entry name" value="Subtilisin-like_FN3"/>
</dbReference>
<reference evidence="12 13" key="1">
    <citation type="submission" date="2024-04" db="EMBL/GenBank/DDBJ databases">
        <title>The reference genome of an endangered Asteraceae, Deinandra increscens subsp. villosa, native to the Central Coast of California.</title>
        <authorList>
            <person name="Guilliams M."/>
            <person name="Hasenstab-Lehman K."/>
            <person name="Meyer R."/>
            <person name="Mcevoy S."/>
        </authorList>
    </citation>
    <scope>NUCLEOTIDE SEQUENCE [LARGE SCALE GENOMIC DNA]</scope>
    <source>
        <tissue evidence="12">Leaf</tissue>
    </source>
</reference>
<protein>
    <recommendedName>
        <fullName evidence="14">Cucumisin</fullName>
    </recommendedName>
</protein>
<proteinExistence type="inferred from homology"/>
<evidence type="ECO:0000256" key="6">
    <source>
        <dbReference type="PIRSR" id="PIRSR615500-1"/>
    </source>
</evidence>
<dbReference type="Gene3D" id="2.60.40.2310">
    <property type="match status" value="1"/>
</dbReference>
<dbReference type="InterPro" id="IPR034197">
    <property type="entry name" value="Peptidases_S8_3"/>
</dbReference>
<comment type="caution">
    <text evidence="12">The sequence shown here is derived from an EMBL/GenBank/DDBJ whole genome shotgun (WGS) entry which is preliminary data.</text>
</comment>
<dbReference type="InterPro" id="IPR022398">
    <property type="entry name" value="Peptidase_S8_His-AS"/>
</dbReference>
<comment type="similarity">
    <text evidence="1 7">Belongs to the peptidase S8 family.</text>
</comment>
<evidence type="ECO:0000256" key="3">
    <source>
        <dbReference type="ARBA" id="ARBA00022729"/>
    </source>
</evidence>
<keyword evidence="5 7" id="KW-0720">Serine protease</keyword>
<dbReference type="InterPro" id="IPR000209">
    <property type="entry name" value="Peptidase_S8/S53_dom"/>
</dbReference>
<organism evidence="12 13">
    <name type="scientific">Deinandra increscens subsp. villosa</name>
    <dbReference type="NCBI Taxonomy" id="3103831"/>
    <lineage>
        <taxon>Eukaryota</taxon>
        <taxon>Viridiplantae</taxon>
        <taxon>Streptophyta</taxon>
        <taxon>Embryophyta</taxon>
        <taxon>Tracheophyta</taxon>
        <taxon>Spermatophyta</taxon>
        <taxon>Magnoliopsida</taxon>
        <taxon>eudicotyledons</taxon>
        <taxon>Gunneridae</taxon>
        <taxon>Pentapetalae</taxon>
        <taxon>asterids</taxon>
        <taxon>campanulids</taxon>
        <taxon>Asterales</taxon>
        <taxon>Asteraceae</taxon>
        <taxon>Asteroideae</taxon>
        <taxon>Heliantheae alliance</taxon>
        <taxon>Madieae</taxon>
        <taxon>Madiinae</taxon>
        <taxon>Deinandra</taxon>
    </lineage>
</organism>
<dbReference type="GO" id="GO:0004252">
    <property type="term" value="F:serine-type endopeptidase activity"/>
    <property type="evidence" value="ECO:0007669"/>
    <property type="project" value="UniProtKB-UniRule"/>
</dbReference>
<keyword evidence="4 7" id="KW-0378">Hydrolase</keyword>
<dbReference type="InterPro" id="IPR023828">
    <property type="entry name" value="Peptidase_S8_Ser-AS"/>
</dbReference>
<evidence type="ECO:0000313" key="13">
    <source>
        <dbReference type="Proteomes" id="UP001408789"/>
    </source>
</evidence>
<evidence type="ECO:0000259" key="10">
    <source>
        <dbReference type="Pfam" id="PF05922"/>
    </source>
</evidence>
<dbReference type="Pfam" id="PF17766">
    <property type="entry name" value="fn3_6"/>
    <property type="match status" value="1"/>
</dbReference>